<keyword evidence="2" id="KW-1185">Reference proteome</keyword>
<name>A0A6P2CUF4_9BACT</name>
<dbReference type="AlphaFoldDB" id="A0A6P2CUF4"/>
<dbReference type="KEGG" id="gms:SOIL9_51710"/>
<proteinExistence type="predicted"/>
<dbReference type="Proteomes" id="UP000464178">
    <property type="component" value="Chromosome"/>
</dbReference>
<reference evidence="1 2" key="1">
    <citation type="submission" date="2019-05" db="EMBL/GenBank/DDBJ databases">
        <authorList>
            <consortium name="Science for Life Laboratories"/>
        </authorList>
    </citation>
    <scope>NUCLEOTIDE SEQUENCE [LARGE SCALE GENOMIC DNA]</scope>
    <source>
        <strain evidence="1">Soil9</strain>
    </source>
</reference>
<organism evidence="1 2">
    <name type="scientific">Gemmata massiliana</name>
    <dbReference type="NCBI Taxonomy" id="1210884"/>
    <lineage>
        <taxon>Bacteria</taxon>
        <taxon>Pseudomonadati</taxon>
        <taxon>Planctomycetota</taxon>
        <taxon>Planctomycetia</taxon>
        <taxon>Gemmatales</taxon>
        <taxon>Gemmataceae</taxon>
        <taxon>Gemmata</taxon>
    </lineage>
</organism>
<dbReference type="EMBL" id="LR593886">
    <property type="protein sequence ID" value="VTR92543.1"/>
    <property type="molecule type" value="Genomic_DNA"/>
</dbReference>
<sequence length="248" mass="25709">MKEVAPLLKDTSTVVGQAGQGFKQLAGPLAEIAKITKDLTLLVPNTTKALVDFGKEISQLVKLANPASVQKFGNALDDLHAVIGQALAPVLDLVSKSVRNTADSIGFVGQMGAAAARAMEPFLRALETANEWFGRAGNQLAKFGSSVGTSFAIVGEALDAFMKALQPLGDLLIDVVGGVTNALVGTHGPLEMTVTYTVAFGRAIGDLTKWLAEAVREILALVGLDLPNEPGTRPGSSTGAAVRCGMRA</sequence>
<dbReference type="RefSeq" id="WP_162667388.1">
    <property type="nucleotide sequence ID" value="NZ_LR593886.1"/>
</dbReference>
<evidence type="ECO:0000313" key="2">
    <source>
        <dbReference type="Proteomes" id="UP000464178"/>
    </source>
</evidence>
<accession>A0A6P2CUF4</accession>
<gene>
    <name evidence="1" type="ORF">SOIL9_51710</name>
</gene>
<protein>
    <submittedName>
        <fullName evidence="1">Uncharacterized protein</fullName>
    </submittedName>
</protein>
<evidence type="ECO:0000313" key="1">
    <source>
        <dbReference type="EMBL" id="VTR92543.1"/>
    </source>
</evidence>